<gene>
    <name evidence="1" type="ORF">SAMN04488529_11427</name>
</gene>
<dbReference type="Proteomes" id="UP000198597">
    <property type="component" value="Unassembled WGS sequence"/>
</dbReference>
<sequence>MDKSKKVDEILNILSKVILEYIKEDKVHSNYKK</sequence>
<name>A0A1H0V4F5_9CLOT</name>
<proteinExistence type="predicted"/>
<evidence type="ECO:0000313" key="1">
    <source>
        <dbReference type="EMBL" id="SDP73048.1"/>
    </source>
</evidence>
<organism evidence="1 2">
    <name type="scientific">Clostridium gasigenes</name>
    <dbReference type="NCBI Taxonomy" id="94869"/>
    <lineage>
        <taxon>Bacteria</taxon>
        <taxon>Bacillati</taxon>
        <taxon>Bacillota</taxon>
        <taxon>Clostridia</taxon>
        <taxon>Eubacteriales</taxon>
        <taxon>Clostridiaceae</taxon>
        <taxon>Clostridium</taxon>
    </lineage>
</organism>
<accession>A0A1H0V4F5</accession>
<evidence type="ECO:0000313" key="2">
    <source>
        <dbReference type="Proteomes" id="UP000198597"/>
    </source>
</evidence>
<dbReference type="EMBL" id="FNJM01000014">
    <property type="protein sequence ID" value="SDP73048.1"/>
    <property type="molecule type" value="Genomic_DNA"/>
</dbReference>
<dbReference type="STRING" id="94869.SAMN04488529_11427"/>
<dbReference type="AlphaFoldDB" id="A0A1H0V4F5"/>
<keyword evidence="2" id="KW-1185">Reference proteome</keyword>
<protein>
    <submittedName>
        <fullName evidence="1">Uncharacterized protein</fullName>
    </submittedName>
</protein>
<reference evidence="1 2" key="1">
    <citation type="submission" date="2016-10" db="EMBL/GenBank/DDBJ databases">
        <authorList>
            <person name="de Groot N.N."/>
        </authorList>
    </citation>
    <scope>NUCLEOTIDE SEQUENCE [LARGE SCALE GENOMIC DNA]</scope>
    <source>
        <strain evidence="1 2">DSM 12272</strain>
    </source>
</reference>